<evidence type="ECO:0000313" key="3">
    <source>
        <dbReference type="EMBL" id="MBL3654861.1"/>
    </source>
</evidence>
<evidence type="ECO:0000256" key="1">
    <source>
        <dbReference type="SAM" id="SignalP"/>
    </source>
</evidence>
<keyword evidence="4" id="KW-1185">Reference proteome</keyword>
<name>A0A937F223_9BACT</name>
<dbReference type="Proteomes" id="UP000659388">
    <property type="component" value="Unassembled WGS sequence"/>
</dbReference>
<keyword evidence="1" id="KW-0732">Signal</keyword>
<comment type="caution">
    <text evidence="3">The sequence shown here is derived from an EMBL/GenBank/DDBJ whole genome shotgun (WGS) entry which is preliminary data.</text>
</comment>
<reference evidence="3" key="1">
    <citation type="submission" date="2021-01" db="EMBL/GenBank/DDBJ databases">
        <title>Fulvivirga kasyanovii gen. nov., sp nov., a novel member of the phylum Bacteroidetes isolated from seawater in a mussel farm.</title>
        <authorList>
            <person name="Zhao L.-H."/>
            <person name="Wang Z.-J."/>
        </authorList>
    </citation>
    <scope>NUCLEOTIDE SEQUENCE</scope>
    <source>
        <strain evidence="3">2943</strain>
    </source>
</reference>
<evidence type="ECO:0000313" key="4">
    <source>
        <dbReference type="Proteomes" id="UP000659388"/>
    </source>
</evidence>
<feature type="chain" id="PRO_5038096077" evidence="1">
    <location>
        <begin position="20"/>
        <end position="194"/>
    </location>
</feature>
<dbReference type="Pfam" id="PF13590">
    <property type="entry name" value="DUF4136"/>
    <property type="match status" value="1"/>
</dbReference>
<sequence length="194" mass="21629">MKKIALSLALSIFFISSYAQRIYSEKSTGAITDNYKTFALLDPQQPAETGSAEALVIESDNMQSVWVFTNENYPGEEVKKSIETSIKQEFIESDYKFKANNPDILVSFMVFDKEGKIKGHFDDNTTTAGIETPETIEFDKGTLLITVTDYKSGKTVWQGFENEAFSKSTITEGDVMKAVTDILQSLDLEEPGTL</sequence>
<feature type="signal peptide" evidence="1">
    <location>
        <begin position="1"/>
        <end position="19"/>
    </location>
</feature>
<protein>
    <submittedName>
        <fullName evidence="3">DUF4136 domain-containing protein</fullName>
    </submittedName>
</protein>
<proteinExistence type="predicted"/>
<dbReference type="InterPro" id="IPR025411">
    <property type="entry name" value="DUF4136"/>
</dbReference>
<accession>A0A937F223</accession>
<gene>
    <name evidence="3" type="ORF">JL102_01865</name>
</gene>
<dbReference type="RefSeq" id="WP_202241980.1">
    <property type="nucleotide sequence ID" value="NZ_JAESIY010000001.1"/>
</dbReference>
<dbReference type="AlphaFoldDB" id="A0A937F223"/>
<feature type="domain" description="DUF4136" evidence="2">
    <location>
        <begin position="32"/>
        <end position="184"/>
    </location>
</feature>
<dbReference type="Gene3D" id="3.30.160.670">
    <property type="match status" value="1"/>
</dbReference>
<evidence type="ECO:0000259" key="2">
    <source>
        <dbReference type="Pfam" id="PF13590"/>
    </source>
</evidence>
<dbReference type="EMBL" id="JAESIY010000001">
    <property type="protein sequence ID" value="MBL3654861.1"/>
    <property type="molecule type" value="Genomic_DNA"/>
</dbReference>
<organism evidence="3 4">
    <name type="scientific">Fulvivirga sediminis</name>
    <dbReference type="NCBI Taxonomy" id="2803949"/>
    <lineage>
        <taxon>Bacteria</taxon>
        <taxon>Pseudomonadati</taxon>
        <taxon>Bacteroidota</taxon>
        <taxon>Cytophagia</taxon>
        <taxon>Cytophagales</taxon>
        <taxon>Fulvivirgaceae</taxon>
        <taxon>Fulvivirga</taxon>
    </lineage>
</organism>